<dbReference type="InterPro" id="IPR036390">
    <property type="entry name" value="WH_DNA-bd_sf"/>
</dbReference>
<evidence type="ECO:0000259" key="5">
    <source>
        <dbReference type="Pfam" id="PF21212"/>
    </source>
</evidence>
<dbReference type="InterPro" id="IPR001077">
    <property type="entry name" value="COMT_C"/>
</dbReference>
<dbReference type="SUPFAM" id="SSF53335">
    <property type="entry name" value="S-adenosyl-L-methionine-dependent methyltransferases"/>
    <property type="match status" value="1"/>
</dbReference>
<dbReference type="Gene3D" id="1.20.58.1390">
    <property type="match status" value="1"/>
</dbReference>
<dbReference type="InterPro" id="IPR049480">
    <property type="entry name" value="BVU_1015-like_N"/>
</dbReference>
<dbReference type="PANTHER" id="PTHR43712:SF2">
    <property type="entry name" value="O-METHYLTRANSFERASE CICE"/>
    <property type="match status" value="1"/>
</dbReference>
<dbReference type="Pfam" id="PF00891">
    <property type="entry name" value="Methyltransf_2"/>
    <property type="match status" value="1"/>
</dbReference>
<keyword evidence="7" id="KW-1185">Reference proteome</keyword>
<sequence length="349" mass="40139">MKALNSLYEAQKIAFSPFVFQTVYTMSSLGIMDELYEERDGLTIEEIAKRKNISEYGVRVLVEMAKAADVLELIDDKYTLSKIGYFLTRDEMTKVNMMFTQDICYKGLFHLKESILNGKPEGLKEIGPWKTIYEGLSILPEQLKKSWFEFDHHYSDNSFGEALKIIFSHHPKHIYDIGGNTGKWAIASTQHDPDVRVSIFDLGVQLKVAKANIEAIPEIRDRVDYNERDMLDPNSEIPAGADVYWMSQFLDCFSEKEIEAILLKIKKNMKPDATIFIMETFIDDQRFPAAEFSLIATSLYFTALANGNSKMYSSTAMKYIVEKAGFETVQEHRLHMDRFHTILEVKLPK</sequence>
<dbReference type="AlphaFoldDB" id="A0A556N323"/>
<dbReference type="RefSeq" id="WP_144332010.1">
    <property type="nucleotide sequence ID" value="NZ_VLPL01000002.1"/>
</dbReference>
<dbReference type="InterPro" id="IPR036388">
    <property type="entry name" value="WH-like_DNA-bd_sf"/>
</dbReference>
<dbReference type="Gene3D" id="3.40.50.150">
    <property type="entry name" value="Vaccinia Virus protein VP39"/>
    <property type="match status" value="1"/>
</dbReference>
<gene>
    <name evidence="6" type="ORF">FO442_04755</name>
</gene>
<evidence type="ECO:0000313" key="7">
    <source>
        <dbReference type="Proteomes" id="UP000316008"/>
    </source>
</evidence>
<organism evidence="6 7">
    <name type="scientific">Fluviicola chungangensis</name>
    <dbReference type="NCBI Taxonomy" id="2597671"/>
    <lineage>
        <taxon>Bacteria</taxon>
        <taxon>Pseudomonadati</taxon>
        <taxon>Bacteroidota</taxon>
        <taxon>Flavobacteriia</taxon>
        <taxon>Flavobacteriales</taxon>
        <taxon>Crocinitomicaceae</taxon>
        <taxon>Fluviicola</taxon>
    </lineage>
</organism>
<keyword evidence="1 6" id="KW-0489">Methyltransferase</keyword>
<dbReference type="InterPro" id="IPR016461">
    <property type="entry name" value="COMT-like"/>
</dbReference>
<dbReference type="Pfam" id="PF21212">
    <property type="entry name" value="Dimerisation2-like_dom"/>
    <property type="match status" value="1"/>
</dbReference>
<accession>A0A556N323</accession>
<name>A0A556N323_9FLAO</name>
<dbReference type="EMBL" id="VLPL01000002">
    <property type="protein sequence ID" value="TSJ46473.1"/>
    <property type="molecule type" value="Genomic_DNA"/>
</dbReference>
<keyword evidence="2 6" id="KW-0808">Transferase</keyword>
<dbReference type="GO" id="GO:0008171">
    <property type="term" value="F:O-methyltransferase activity"/>
    <property type="evidence" value="ECO:0007669"/>
    <property type="project" value="InterPro"/>
</dbReference>
<evidence type="ECO:0000256" key="1">
    <source>
        <dbReference type="ARBA" id="ARBA00022603"/>
    </source>
</evidence>
<dbReference type="OrthoDB" id="9805418at2"/>
<keyword evidence="3" id="KW-0949">S-adenosyl-L-methionine</keyword>
<dbReference type="InterPro" id="IPR029063">
    <property type="entry name" value="SAM-dependent_MTases_sf"/>
</dbReference>
<dbReference type="Gene3D" id="1.10.10.10">
    <property type="entry name" value="Winged helix-like DNA-binding domain superfamily/Winged helix DNA-binding domain"/>
    <property type="match status" value="1"/>
</dbReference>
<dbReference type="SUPFAM" id="SSF46785">
    <property type="entry name" value="Winged helix' DNA-binding domain"/>
    <property type="match status" value="1"/>
</dbReference>
<evidence type="ECO:0000313" key="6">
    <source>
        <dbReference type="EMBL" id="TSJ46473.1"/>
    </source>
</evidence>
<dbReference type="Proteomes" id="UP000316008">
    <property type="component" value="Unassembled WGS sequence"/>
</dbReference>
<evidence type="ECO:0000259" key="4">
    <source>
        <dbReference type="Pfam" id="PF00891"/>
    </source>
</evidence>
<protein>
    <submittedName>
        <fullName evidence="6">SAM-dependent methyltransferase</fullName>
    </submittedName>
</protein>
<evidence type="ECO:0000256" key="3">
    <source>
        <dbReference type="ARBA" id="ARBA00022691"/>
    </source>
</evidence>
<dbReference type="PANTHER" id="PTHR43712">
    <property type="entry name" value="PUTATIVE (AFU_ORTHOLOGUE AFUA_4G14580)-RELATED"/>
    <property type="match status" value="1"/>
</dbReference>
<reference evidence="6 7" key="1">
    <citation type="submission" date="2019-07" db="EMBL/GenBank/DDBJ databases">
        <authorList>
            <person name="Huq M.A."/>
        </authorList>
    </citation>
    <scope>NUCLEOTIDE SEQUENCE [LARGE SCALE GENOMIC DNA]</scope>
    <source>
        <strain evidence="6 7">MAH-3</strain>
    </source>
</reference>
<evidence type="ECO:0000256" key="2">
    <source>
        <dbReference type="ARBA" id="ARBA00022679"/>
    </source>
</evidence>
<dbReference type="GO" id="GO:0032259">
    <property type="term" value="P:methylation"/>
    <property type="evidence" value="ECO:0007669"/>
    <property type="project" value="UniProtKB-KW"/>
</dbReference>
<feature type="domain" description="BVU-1015-like N-terminal dimerisation-like" evidence="5">
    <location>
        <begin position="10"/>
        <end position="78"/>
    </location>
</feature>
<feature type="domain" description="O-methyltransferase C-terminal" evidence="4">
    <location>
        <begin position="172"/>
        <end position="326"/>
    </location>
</feature>
<proteinExistence type="predicted"/>
<comment type="caution">
    <text evidence="6">The sequence shown here is derived from an EMBL/GenBank/DDBJ whole genome shotgun (WGS) entry which is preliminary data.</text>
</comment>
<dbReference type="PROSITE" id="PS51683">
    <property type="entry name" value="SAM_OMT_II"/>
    <property type="match status" value="1"/>
</dbReference>